<dbReference type="Proteomes" id="UP001218218">
    <property type="component" value="Unassembled WGS sequence"/>
</dbReference>
<sequence>MYWLSDFLRPRTRETYGLKGGIYYFEAQPQSPSLFHIATHPPDYLPMCYDSVKLYVHTCGHQMPGGREKVDCGSRRCRYSSAHPGAGCNNCVNTCRQWMLPPQSALAGRRDNICFRCANPQAHT</sequence>
<organism evidence="1 2">
    <name type="scientific">Mycena albidolilacea</name>
    <dbReference type="NCBI Taxonomy" id="1033008"/>
    <lineage>
        <taxon>Eukaryota</taxon>
        <taxon>Fungi</taxon>
        <taxon>Dikarya</taxon>
        <taxon>Basidiomycota</taxon>
        <taxon>Agaricomycotina</taxon>
        <taxon>Agaricomycetes</taxon>
        <taxon>Agaricomycetidae</taxon>
        <taxon>Agaricales</taxon>
        <taxon>Marasmiineae</taxon>
        <taxon>Mycenaceae</taxon>
        <taxon>Mycena</taxon>
    </lineage>
</organism>
<accession>A0AAD7EBH9</accession>
<dbReference type="EMBL" id="JARIHO010000080">
    <property type="protein sequence ID" value="KAJ7310031.1"/>
    <property type="molecule type" value="Genomic_DNA"/>
</dbReference>
<comment type="caution">
    <text evidence="1">The sequence shown here is derived from an EMBL/GenBank/DDBJ whole genome shotgun (WGS) entry which is preliminary data.</text>
</comment>
<evidence type="ECO:0000313" key="2">
    <source>
        <dbReference type="Proteomes" id="UP001218218"/>
    </source>
</evidence>
<gene>
    <name evidence="1" type="ORF">DFH08DRAFT_899182</name>
</gene>
<protein>
    <submittedName>
        <fullName evidence="1">Uncharacterized protein</fullName>
    </submittedName>
</protein>
<evidence type="ECO:0000313" key="1">
    <source>
        <dbReference type="EMBL" id="KAJ7310031.1"/>
    </source>
</evidence>
<keyword evidence="2" id="KW-1185">Reference proteome</keyword>
<name>A0AAD7EBH9_9AGAR</name>
<proteinExistence type="predicted"/>
<dbReference type="AlphaFoldDB" id="A0AAD7EBH9"/>
<reference evidence="1" key="1">
    <citation type="submission" date="2023-03" db="EMBL/GenBank/DDBJ databases">
        <title>Massive genome expansion in bonnet fungi (Mycena s.s.) driven by repeated elements and novel gene families across ecological guilds.</title>
        <authorList>
            <consortium name="Lawrence Berkeley National Laboratory"/>
            <person name="Harder C.B."/>
            <person name="Miyauchi S."/>
            <person name="Viragh M."/>
            <person name="Kuo A."/>
            <person name="Thoen E."/>
            <person name="Andreopoulos B."/>
            <person name="Lu D."/>
            <person name="Skrede I."/>
            <person name="Drula E."/>
            <person name="Henrissat B."/>
            <person name="Morin E."/>
            <person name="Kohler A."/>
            <person name="Barry K."/>
            <person name="LaButti K."/>
            <person name="Morin E."/>
            <person name="Salamov A."/>
            <person name="Lipzen A."/>
            <person name="Mereny Z."/>
            <person name="Hegedus B."/>
            <person name="Baldrian P."/>
            <person name="Stursova M."/>
            <person name="Weitz H."/>
            <person name="Taylor A."/>
            <person name="Grigoriev I.V."/>
            <person name="Nagy L.G."/>
            <person name="Martin F."/>
            <person name="Kauserud H."/>
        </authorList>
    </citation>
    <scope>NUCLEOTIDE SEQUENCE</scope>
    <source>
        <strain evidence="1">CBHHK002</strain>
    </source>
</reference>